<dbReference type="AlphaFoldDB" id="A0A542XG34"/>
<dbReference type="Gene3D" id="3.50.50.60">
    <property type="entry name" value="FAD/NAD(P)-binding domain"/>
    <property type="match status" value="1"/>
</dbReference>
<accession>A0A542XG34</accession>
<dbReference type="EMBL" id="VFOK01000001">
    <property type="protein sequence ID" value="TQL34777.1"/>
    <property type="molecule type" value="Genomic_DNA"/>
</dbReference>
<evidence type="ECO:0000256" key="4">
    <source>
        <dbReference type="PIRSR" id="PIRSR601613-1"/>
    </source>
</evidence>
<reference evidence="6 7" key="1">
    <citation type="submission" date="2019-06" db="EMBL/GenBank/DDBJ databases">
        <title>Sequencing the genomes of 1000 actinobacteria strains.</title>
        <authorList>
            <person name="Klenk H.-P."/>
        </authorList>
    </citation>
    <scope>NUCLEOTIDE SEQUENCE [LARGE SCALE GENOMIC DNA]</scope>
    <source>
        <strain evidence="6 7">DSM 24617</strain>
    </source>
</reference>
<feature type="binding site" evidence="4">
    <location>
        <begin position="35"/>
        <end position="36"/>
    </location>
    <ligand>
        <name>FAD</name>
        <dbReference type="ChEBI" id="CHEBI:57692"/>
    </ligand>
</feature>
<gene>
    <name evidence="6" type="ORF">FB554_2956</name>
</gene>
<evidence type="ECO:0000313" key="7">
    <source>
        <dbReference type="Proteomes" id="UP000318336"/>
    </source>
</evidence>
<dbReference type="PANTHER" id="PTHR43563">
    <property type="entry name" value="AMINE OXIDASE"/>
    <property type="match status" value="1"/>
</dbReference>
<proteinExistence type="inferred from homology"/>
<evidence type="ECO:0000256" key="1">
    <source>
        <dbReference type="ARBA" id="ARBA00001974"/>
    </source>
</evidence>
<protein>
    <submittedName>
        <fullName evidence="6">Putrescine oxidase</fullName>
    </submittedName>
</protein>
<dbReference type="InterPro" id="IPR036188">
    <property type="entry name" value="FAD/NAD-bd_sf"/>
</dbReference>
<feature type="binding site" evidence="4">
    <location>
        <position position="16"/>
    </location>
    <ligand>
        <name>FAD</name>
        <dbReference type="ChEBI" id="CHEBI:57692"/>
    </ligand>
</feature>
<keyword evidence="3" id="KW-0560">Oxidoreductase</keyword>
<dbReference type="Pfam" id="PF01593">
    <property type="entry name" value="Amino_oxidase"/>
    <property type="match status" value="1"/>
</dbReference>
<feature type="domain" description="Amine oxidase" evidence="5">
    <location>
        <begin position="16"/>
        <end position="447"/>
    </location>
</feature>
<comment type="similarity">
    <text evidence="2">Belongs to the flavin monoamine oxidase family.</text>
</comment>
<feature type="binding site" evidence="4">
    <location>
        <position position="341"/>
    </location>
    <ligand>
        <name>substrate</name>
    </ligand>
</feature>
<dbReference type="GO" id="GO:0016491">
    <property type="term" value="F:oxidoreductase activity"/>
    <property type="evidence" value="ECO:0007669"/>
    <property type="project" value="UniProtKB-KW"/>
</dbReference>
<sequence>MRQLDRDVVIVGAGPTGLTAAHELTKAGRSVAVLEARDRVGGRTWTGEVDGATLEIGGQWISPDQTALYALLDELGIDTYARHREGSSVFVDHDGNRRVYDGEDFPVGEETVRQIHRLVEVMDRYAAEIDPDLPWAHPEAKQLDTISFHHWLREQVDDPVAVDCVGLFIAGGMLTKPATSFSALQALLMAASAGSFSHLVDEDFILDRRVVGTMQGVSQALAARLGDDVVFLDNPVLRLEWTAEGVVAHGADVVVRARRAILAVPPNLYGRVSYEPALPRTQLVAHQHQSMGLVIKVHAVYDRPFWREAGLSGTAFSPTSTVQEVYDNTFHEDARGTLVGFVSDEKADAVWALDEDARRKVILDDLALFLGDEAREPQVFYLSDFGSEEWTRGAYATSFDLGGLHRFGPSQHDPVGPIFFASSDLAGAGYQHVDGAVRMGRRTAARIVAELDGSPHDPTYDGVASPFEVTA</sequence>
<dbReference type="InterPro" id="IPR050703">
    <property type="entry name" value="Flavin_MAO"/>
</dbReference>
<dbReference type="OrthoDB" id="337830at2"/>
<evidence type="ECO:0000313" key="6">
    <source>
        <dbReference type="EMBL" id="TQL34777.1"/>
    </source>
</evidence>
<dbReference type="InterPro" id="IPR002937">
    <property type="entry name" value="Amino_oxidase"/>
</dbReference>
<dbReference type="Proteomes" id="UP000318336">
    <property type="component" value="Unassembled WGS sequence"/>
</dbReference>
<name>A0A542XG34_9MICO</name>
<dbReference type="PRINTS" id="PR00757">
    <property type="entry name" value="AMINEOXDASEF"/>
</dbReference>
<dbReference type="RefSeq" id="WP_142007131.1">
    <property type="nucleotide sequence ID" value="NZ_CAJTBP010000001.1"/>
</dbReference>
<keyword evidence="7" id="KW-1185">Reference proteome</keyword>
<dbReference type="SUPFAM" id="SSF51905">
    <property type="entry name" value="FAD/NAD(P)-binding domain"/>
    <property type="match status" value="1"/>
</dbReference>
<dbReference type="InterPro" id="IPR001613">
    <property type="entry name" value="Flavin_amine_oxidase"/>
</dbReference>
<evidence type="ECO:0000256" key="3">
    <source>
        <dbReference type="ARBA" id="ARBA00023002"/>
    </source>
</evidence>
<evidence type="ECO:0000256" key="2">
    <source>
        <dbReference type="ARBA" id="ARBA00005995"/>
    </source>
</evidence>
<dbReference type="SUPFAM" id="SSF54373">
    <property type="entry name" value="FAD-linked reductases, C-terminal domain"/>
    <property type="match status" value="1"/>
</dbReference>
<comment type="cofactor">
    <cofactor evidence="1">
        <name>FAD</name>
        <dbReference type="ChEBI" id="CHEBI:57692"/>
    </cofactor>
</comment>
<comment type="caution">
    <text evidence="6">The sequence shown here is derived from an EMBL/GenBank/DDBJ whole genome shotgun (WGS) entry which is preliminary data.</text>
</comment>
<feature type="binding site" evidence="4">
    <location>
        <position position="236"/>
    </location>
    <ligand>
        <name>FAD</name>
        <dbReference type="ChEBI" id="CHEBI:57692"/>
    </ligand>
</feature>
<organism evidence="6 7">
    <name type="scientific">Barrientosiimonas humi</name>
    <dbReference type="NCBI Taxonomy" id="999931"/>
    <lineage>
        <taxon>Bacteria</taxon>
        <taxon>Bacillati</taxon>
        <taxon>Actinomycetota</taxon>
        <taxon>Actinomycetes</taxon>
        <taxon>Micrococcales</taxon>
        <taxon>Dermacoccaceae</taxon>
        <taxon>Barrientosiimonas</taxon>
    </lineage>
</organism>
<dbReference type="PANTHER" id="PTHR43563:SF1">
    <property type="entry name" value="AMINE OXIDASE [FLAVIN-CONTAINING] B"/>
    <property type="match status" value="1"/>
</dbReference>
<evidence type="ECO:0000259" key="5">
    <source>
        <dbReference type="Pfam" id="PF01593"/>
    </source>
</evidence>